<protein>
    <recommendedName>
        <fullName evidence="3">Leucyl aminopeptidase</fullName>
    </recommendedName>
</protein>
<dbReference type="Pfam" id="PF26233">
    <property type="entry name" value="NicX"/>
    <property type="match status" value="1"/>
</dbReference>
<dbReference type="AlphaFoldDB" id="A0AAJ5XBP7"/>
<gene>
    <name evidence="1" type="ORF">P0Y56_06130</name>
</gene>
<evidence type="ECO:0000313" key="2">
    <source>
        <dbReference type="Proteomes" id="UP001218362"/>
    </source>
</evidence>
<evidence type="ECO:0000313" key="1">
    <source>
        <dbReference type="EMBL" id="WEK47869.1"/>
    </source>
</evidence>
<dbReference type="SUPFAM" id="SSF144052">
    <property type="entry name" value="Thermophilic metalloprotease-like"/>
    <property type="match status" value="1"/>
</dbReference>
<dbReference type="EMBL" id="CP119316">
    <property type="protein sequence ID" value="WEK47869.1"/>
    <property type="molecule type" value="Genomic_DNA"/>
</dbReference>
<proteinExistence type="predicted"/>
<dbReference type="KEGG" id="acob:P0Y56_06130"/>
<reference evidence="1" key="1">
    <citation type="submission" date="2023-03" db="EMBL/GenBank/DDBJ databases">
        <title>Andean soil-derived lignocellulolytic bacterial consortium as a source of novel taxa and putative plastic-active enzymes.</title>
        <authorList>
            <person name="Diaz-Garcia L."/>
            <person name="Chuvochina M."/>
            <person name="Feuerriegel G."/>
            <person name="Bunk B."/>
            <person name="Sproer C."/>
            <person name="Streit W.R."/>
            <person name="Rodriguez L.M."/>
            <person name="Overmann J."/>
            <person name="Jimenez D.J."/>
        </authorList>
    </citation>
    <scope>NUCLEOTIDE SEQUENCE</scope>
    <source>
        <strain evidence="1">MAG 26</strain>
    </source>
</reference>
<dbReference type="Proteomes" id="UP001218362">
    <property type="component" value="Chromosome"/>
</dbReference>
<dbReference type="InterPro" id="IPR058739">
    <property type="entry name" value="NicX"/>
</dbReference>
<accession>A0AAJ5XBP7</accession>
<name>A0AAJ5XBP7_9SPHN</name>
<evidence type="ECO:0008006" key="3">
    <source>
        <dbReference type="Google" id="ProtNLM"/>
    </source>
</evidence>
<sequence length="362" mass="39485">MGLEIPDIGLRAKPELIPLTQIIYRDMCNLQPGEKVLIISDARTPEYLNHAFQGMAMAMGADAVLIEGASPRGGATYQPSAVWSPMIEAASREADLIIDFGVGYAQFIFDALKRGARVFSPSDGIAMPYTDDVLIRTILHTDIRAVLRRAKKIAGLFTEAKTCRMITGDDTVLEIDIADVEGDLGAGTLWDPEEGKFITNWAFAPPSQPGILVPKGRPNGEVLVDGTLLYHPIYHAAPPTPLRLKFVDGVLTDIGGDPLFAMRLQDWLEELGDESARFGPVHLNIGVNPNALLTQHPEWERVLGSVTCGMGDLGMLSGMAKGPLPYELSKSSVHWDWTTLRPTVMLDDLVLVDKGRINKSLC</sequence>
<organism evidence="1 2">
    <name type="scientific">Candidatus Andeanibacterium colombiense</name>
    <dbReference type="NCBI Taxonomy" id="3121345"/>
    <lineage>
        <taxon>Bacteria</taxon>
        <taxon>Pseudomonadati</taxon>
        <taxon>Pseudomonadota</taxon>
        <taxon>Alphaproteobacteria</taxon>
        <taxon>Sphingomonadales</taxon>
        <taxon>Sphingomonadaceae</taxon>
        <taxon>Candidatus Andeanibacterium</taxon>
    </lineage>
</organism>